<reference evidence="1 2" key="1">
    <citation type="journal article" date="2024" name="BMC Genomics">
        <title>De novo assembly and annotation of Popillia japonica's genome with initial clues to its potential as an invasive pest.</title>
        <authorList>
            <person name="Cucini C."/>
            <person name="Boschi S."/>
            <person name="Funari R."/>
            <person name="Cardaioli E."/>
            <person name="Iannotti N."/>
            <person name="Marturano G."/>
            <person name="Paoli F."/>
            <person name="Bruttini M."/>
            <person name="Carapelli A."/>
            <person name="Frati F."/>
            <person name="Nardi F."/>
        </authorList>
    </citation>
    <scope>NUCLEOTIDE SEQUENCE [LARGE SCALE GENOMIC DNA]</scope>
    <source>
        <strain evidence="1">DMR45628</strain>
    </source>
</reference>
<dbReference type="Proteomes" id="UP001458880">
    <property type="component" value="Unassembled WGS sequence"/>
</dbReference>
<organism evidence="1 2">
    <name type="scientific">Popillia japonica</name>
    <name type="common">Japanese beetle</name>
    <dbReference type="NCBI Taxonomy" id="7064"/>
    <lineage>
        <taxon>Eukaryota</taxon>
        <taxon>Metazoa</taxon>
        <taxon>Ecdysozoa</taxon>
        <taxon>Arthropoda</taxon>
        <taxon>Hexapoda</taxon>
        <taxon>Insecta</taxon>
        <taxon>Pterygota</taxon>
        <taxon>Neoptera</taxon>
        <taxon>Endopterygota</taxon>
        <taxon>Coleoptera</taxon>
        <taxon>Polyphaga</taxon>
        <taxon>Scarabaeiformia</taxon>
        <taxon>Scarabaeidae</taxon>
        <taxon>Rutelinae</taxon>
        <taxon>Popillia</taxon>
    </lineage>
</organism>
<evidence type="ECO:0000313" key="2">
    <source>
        <dbReference type="Proteomes" id="UP001458880"/>
    </source>
</evidence>
<sequence>MAGNGKIKRKAKRIGNEEINKAVWEWNFSGEIRDTIEWLKTTTEPWSEVLIHWSATYDLRHASDQKTVSEIIKDWPILKLHNVQEL</sequence>
<proteinExistence type="predicted"/>
<protein>
    <submittedName>
        <fullName evidence="1">Uncharacterized protein</fullName>
    </submittedName>
</protein>
<evidence type="ECO:0000313" key="1">
    <source>
        <dbReference type="EMBL" id="KAK9703132.1"/>
    </source>
</evidence>
<keyword evidence="2" id="KW-1185">Reference proteome</keyword>
<comment type="caution">
    <text evidence="1">The sequence shown here is derived from an EMBL/GenBank/DDBJ whole genome shotgun (WGS) entry which is preliminary data.</text>
</comment>
<dbReference type="AlphaFoldDB" id="A0AAW1JIL9"/>
<accession>A0AAW1JIL9</accession>
<name>A0AAW1JIL9_POPJA</name>
<gene>
    <name evidence="1" type="ORF">QE152_g29475</name>
</gene>
<dbReference type="EMBL" id="JASPKY010000375">
    <property type="protein sequence ID" value="KAK9703132.1"/>
    <property type="molecule type" value="Genomic_DNA"/>
</dbReference>